<dbReference type="NCBIfam" id="TIGR00075">
    <property type="entry name" value="hypD"/>
    <property type="match status" value="1"/>
</dbReference>
<dbReference type="OrthoDB" id="9770424at2"/>
<dbReference type="Pfam" id="PF01924">
    <property type="entry name" value="HypD"/>
    <property type="match status" value="1"/>
</dbReference>
<keyword evidence="2" id="KW-0479">Metal-binding</keyword>
<sequence>MKYLNEFRDPDAVAAVLKRIERRLTGHWQIMEVCGGQTHSIMKYGLDQLLPAGIELIHGPGCPVCVTPAEILDAAIDLAITHRVIVCSYGDMLRVPGSKRSLLDARAEGADIRLIYSPMEAVALAQENPQCEIVFLAVGFETTSAVNAQALRTAAGADVKNFSMLVSQVTVPAALEMISRQPDCAIDGFLAAGHVCTVMGTAEYEPLAKSLGKPIVITGFEPVDILLGVESAVDMLESGRAEVINKFQRVVAAPGNRVAQEGIFSVFERIDKSWRGLGVIPDSGLGIRREFEQYDAERKFGVTGVGDTLASDCQSGLVLQGLIKPHECDAFGVACTPETPLGAPMVSEEGACSAWFRYRHLERP</sequence>
<dbReference type="EMBL" id="CACSIO010000034">
    <property type="protein sequence ID" value="CAA0119984.1"/>
    <property type="molecule type" value="Genomic_DNA"/>
</dbReference>
<dbReference type="Gene3D" id="3.40.50.11740">
    <property type="entry name" value="HypD, alpha/beta domain 2"/>
    <property type="match status" value="2"/>
</dbReference>
<dbReference type="GO" id="GO:0051604">
    <property type="term" value="P:protein maturation"/>
    <property type="evidence" value="ECO:0007669"/>
    <property type="project" value="TreeGrafter"/>
</dbReference>
<dbReference type="GO" id="GO:0005506">
    <property type="term" value="F:iron ion binding"/>
    <property type="evidence" value="ECO:0007669"/>
    <property type="project" value="TreeGrafter"/>
</dbReference>
<comment type="similarity">
    <text evidence="1 4">Belongs to the HypD family.</text>
</comment>
<dbReference type="GO" id="GO:0051539">
    <property type="term" value="F:4 iron, 4 sulfur cluster binding"/>
    <property type="evidence" value="ECO:0007669"/>
    <property type="project" value="TreeGrafter"/>
</dbReference>
<dbReference type="Proteomes" id="UP000441399">
    <property type="component" value="Unassembled WGS sequence"/>
</dbReference>
<dbReference type="PIRSF" id="PIRSF005622">
    <property type="entry name" value="Hydrgn_mat_hypD"/>
    <property type="match status" value="1"/>
</dbReference>
<keyword evidence="6" id="KW-1185">Reference proteome</keyword>
<evidence type="ECO:0000256" key="4">
    <source>
        <dbReference type="PIRNR" id="PIRNR005622"/>
    </source>
</evidence>
<reference evidence="5 6" key="1">
    <citation type="submission" date="2019-11" db="EMBL/GenBank/DDBJ databases">
        <authorList>
            <person name="Holert J."/>
        </authorList>
    </citation>
    <scope>NUCLEOTIDE SEQUENCE [LARGE SCALE GENOMIC DNA]</scope>
    <source>
        <strain evidence="5">SB11_3</strain>
    </source>
</reference>
<gene>
    <name evidence="5" type="primary">hypD</name>
    <name evidence="5" type="ORF">OPDIPICF_02345</name>
</gene>
<accession>A0A5S9QP25</accession>
<dbReference type="AlphaFoldDB" id="A0A5S9QP25"/>
<dbReference type="InterPro" id="IPR042244">
    <property type="entry name" value="HypD_2_sf"/>
</dbReference>
<evidence type="ECO:0000313" key="6">
    <source>
        <dbReference type="Proteomes" id="UP000441399"/>
    </source>
</evidence>
<dbReference type="InterPro" id="IPR042243">
    <property type="entry name" value="HypD_1"/>
</dbReference>
<name>A0A5S9QP25_9GAMM</name>
<organism evidence="5 6">
    <name type="scientific">BD1-7 clade bacterium</name>
    <dbReference type="NCBI Taxonomy" id="2029982"/>
    <lineage>
        <taxon>Bacteria</taxon>
        <taxon>Pseudomonadati</taxon>
        <taxon>Pseudomonadota</taxon>
        <taxon>Gammaproteobacteria</taxon>
        <taxon>Cellvibrionales</taxon>
        <taxon>Spongiibacteraceae</taxon>
        <taxon>BD1-7 clade</taxon>
    </lineage>
</organism>
<evidence type="ECO:0000256" key="2">
    <source>
        <dbReference type="ARBA" id="ARBA00022723"/>
    </source>
</evidence>
<dbReference type="PANTHER" id="PTHR30149:SF0">
    <property type="entry name" value="HYDROGENASE MATURATION FACTOR HYPD"/>
    <property type="match status" value="1"/>
</dbReference>
<dbReference type="Gene3D" id="6.10.20.100">
    <property type="match status" value="1"/>
</dbReference>
<protein>
    <recommendedName>
        <fullName evidence="4">Hydrogenase maturation factor</fullName>
    </recommendedName>
</protein>
<evidence type="ECO:0000256" key="3">
    <source>
        <dbReference type="ARBA" id="ARBA00023004"/>
    </source>
</evidence>
<dbReference type="InterPro" id="IPR002780">
    <property type="entry name" value="Hyd_form_HypD"/>
</dbReference>
<dbReference type="GO" id="GO:0070025">
    <property type="term" value="F:carbon monoxide binding"/>
    <property type="evidence" value="ECO:0007669"/>
    <property type="project" value="TreeGrafter"/>
</dbReference>
<keyword evidence="3" id="KW-0408">Iron</keyword>
<dbReference type="PANTHER" id="PTHR30149">
    <property type="entry name" value="HYDROGENASE PROTEIN ASSEMBLY PROTEIN HYPD"/>
    <property type="match status" value="1"/>
</dbReference>
<evidence type="ECO:0000256" key="1">
    <source>
        <dbReference type="ARBA" id="ARBA00007888"/>
    </source>
</evidence>
<evidence type="ECO:0000313" key="5">
    <source>
        <dbReference type="EMBL" id="CAA0119984.1"/>
    </source>
</evidence>
<proteinExistence type="inferred from homology"/>